<evidence type="ECO:0008006" key="3">
    <source>
        <dbReference type="Google" id="ProtNLM"/>
    </source>
</evidence>
<dbReference type="Proteomes" id="UP000589626">
    <property type="component" value="Unassembled WGS sequence"/>
</dbReference>
<organism evidence="1 2">
    <name type="scientific">Nocardioides soli</name>
    <dbReference type="NCBI Taxonomy" id="1036020"/>
    <lineage>
        <taxon>Bacteria</taxon>
        <taxon>Bacillati</taxon>
        <taxon>Actinomycetota</taxon>
        <taxon>Actinomycetes</taxon>
        <taxon>Propionibacteriales</taxon>
        <taxon>Nocardioidaceae</taxon>
        <taxon>Nocardioides</taxon>
    </lineage>
</organism>
<name>A0A7W4W0T9_9ACTN</name>
<keyword evidence="2" id="KW-1185">Reference proteome</keyword>
<evidence type="ECO:0000313" key="2">
    <source>
        <dbReference type="Proteomes" id="UP000589626"/>
    </source>
</evidence>
<dbReference type="InterPro" id="IPR027417">
    <property type="entry name" value="P-loop_NTPase"/>
</dbReference>
<protein>
    <recommendedName>
        <fullName evidence="3">Sulfotransferase family protein</fullName>
    </recommendedName>
</protein>
<dbReference type="GO" id="GO:0008146">
    <property type="term" value="F:sulfotransferase activity"/>
    <property type="evidence" value="ECO:0007669"/>
    <property type="project" value="InterPro"/>
</dbReference>
<dbReference type="RefSeq" id="WP_183594843.1">
    <property type="nucleotide sequence ID" value="NZ_JACHWR010000004.1"/>
</dbReference>
<dbReference type="GO" id="GO:0016020">
    <property type="term" value="C:membrane"/>
    <property type="evidence" value="ECO:0007669"/>
    <property type="project" value="InterPro"/>
</dbReference>
<proteinExistence type="predicted"/>
<reference evidence="1 2" key="1">
    <citation type="submission" date="2020-08" db="EMBL/GenBank/DDBJ databases">
        <title>Sequencing the genomes of 1000 actinobacteria strains.</title>
        <authorList>
            <person name="Klenk H.-P."/>
        </authorList>
    </citation>
    <scope>NUCLEOTIDE SEQUENCE [LARGE SCALE GENOMIC DNA]</scope>
    <source>
        <strain evidence="1 2">DSM 105498</strain>
    </source>
</reference>
<sequence length="207" mass="24280">MVISDAHRFLFVHVQKTGGSTIDHRLGEVLPDARAVDGLKRHATLGGILRAEPGLRSYWTVGFVRNPFARLVSWYRMVDRFRERAEREPDWADRFGRKSPFIRSVARDYADLETFVLKGSEERVQLRTPQLRYLSTRTRRADLIGRQETLEADVRAMFARLDLPWQGLESKNVDQDRPDYRELFTDQMRRRVEEVFAPDLAAFDYSF</sequence>
<comment type="caution">
    <text evidence="1">The sequence shown here is derived from an EMBL/GenBank/DDBJ whole genome shotgun (WGS) entry which is preliminary data.</text>
</comment>
<dbReference type="SUPFAM" id="SSF52540">
    <property type="entry name" value="P-loop containing nucleoside triphosphate hydrolases"/>
    <property type="match status" value="1"/>
</dbReference>
<evidence type="ECO:0000313" key="1">
    <source>
        <dbReference type="EMBL" id="MBB3044817.1"/>
    </source>
</evidence>
<gene>
    <name evidence="1" type="ORF">FHU40_004670</name>
</gene>
<accession>A0A7W4W0T9</accession>
<dbReference type="AlphaFoldDB" id="A0A7W4W0T9"/>
<dbReference type="Pfam" id="PF03567">
    <property type="entry name" value="Sulfotransfer_2"/>
    <property type="match status" value="1"/>
</dbReference>
<dbReference type="EMBL" id="JACHWR010000004">
    <property type="protein sequence ID" value="MBB3044817.1"/>
    <property type="molecule type" value="Genomic_DNA"/>
</dbReference>
<dbReference type="InterPro" id="IPR005331">
    <property type="entry name" value="Sulfotransferase"/>
</dbReference>
<dbReference type="Gene3D" id="3.40.50.300">
    <property type="entry name" value="P-loop containing nucleotide triphosphate hydrolases"/>
    <property type="match status" value="1"/>
</dbReference>